<feature type="region of interest" description="Disordered" evidence="1">
    <location>
        <begin position="59"/>
        <end position="82"/>
    </location>
</feature>
<evidence type="ECO:0000256" key="1">
    <source>
        <dbReference type="SAM" id="MobiDB-lite"/>
    </source>
</evidence>
<evidence type="ECO:0000313" key="3">
    <source>
        <dbReference type="Proteomes" id="UP001148838"/>
    </source>
</evidence>
<comment type="caution">
    <text evidence="2">The sequence shown here is derived from an EMBL/GenBank/DDBJ whole genome shotgun (WGS) entry which is preliminary data.</text>
</comment>
<proteinExistence type="predicted"/>
<gene>
    <name evidence="2" type="ORF">ANN_14789</name>
</gene>
<sequence length="82" mass="9743">MQFCLISDADLDIRNSSCSTQPFWSEIFRYRLKRRQFLCPTTDYLKDYLTTIYGKRYLGRQESGGDTSIQPEAEQIRRPNPR</sequence>
<accession>A0ABQ8SXC0</accession>
<dbReference type="Proteomes" id="UP001148838">
    <property type="component" value="Unassembled WGS sequence"/>
</dbReference>
<name>A0ABQ8SXC0_PERAM</name>
<dbReference type="EMBL" id="JAJSOF020000019">
    <property type="protein sequence ID" value="KAJ4438836.1"/>
    <property type="molecule type" value="Genomic_DNA"/>
</dbReference>
<keyword evidence="3" id="KW-1185">Reference proteome</keyword>
<protein>
    <submittedName>
        <fullName evidence="2">Uncharacterized protein</fullName>
    </submittedName>
</protein>
<reference evidence="2 3" key="1">
    <citation type="journal article" date="2022" name="Allergy">
        <title>Genome assembly and annotation of Periplaneta americana reveal a comprehensive cockroach allergen profile.</title>
        <authorList>
            <person name="Wang L."/>
            <person name="Xiong Q."/>
            <person name="Saelim N."/>
            <person name="Wang L."/>
            <person name="Nong W."/>
            <person name="Wan A.T."/>
            <person name="Shi M."/>
            <person name="Liu X."/>
            <person name="Cao Q."/>
            <person name="Hui J.H.L."/>
            <person name="Sookrung N."/>
            <person name="Leung T.F."/>
            <person name="Tungtrongchitr A."/>
            <person name="Tsui S.K.W."/>
        </authorList>
    </citation>
    <scope>NUCLEOTIDE SEQUENCE [LARGE SCALE GENOMIC DNA]</scope>
    <source>
        <strain evidence="2">PWHHKU_190912</strain>
    </source>
</reference>
<organism evidence="2 3">
    <name type="scientific">Periplaneta americana</name>
    <name type="common">American cockroach</name>
    <name type="synonym">Blatta americana</name>
    <dbReference type="NCBI Taxonomy" id="6978"/>
    <lineage>
        <taxon>Eukaryota</taxon>
        <taxon>Metazoa</taxon>
        <taxon>Ecdysozoa</taxon>
        <taxon>Arthropoda</taxon>
        <taxon>Hexapoda</taxon>
        <taxon>Insecta</taxon>
        <taxon>Pterygota</taxon>
        <taxon>Neoptera</taxon>
        <taxon>Polyneoptera</taxon>
        <taxon>Dictyoptera</taxon>
        <taxon>Blattodea</taxon>
        <taxon>Blattoidea</taxon>
        <taxon>Blattidae</taxon>
        <taxon>Blattinae</taxon>
        <taxon>Periplaneta</taxon>
    </lineage>
</organism>
<evidence type="ECO:0000313" key="2">
    <source>
        <dbReference type="EMBL" id="KAJ4438836.1"/>
    </source>
</evidence>